<dbReference type="InParanoid" id="G2YMI5"/>
<evidence type="ECO:0000313" key="2">
    <source>
        <dbReference type="EMBL" id="CCD52833.1"/>
    </source>
</evidence>
<dbReference type="Proteomes" id="UP000008177">
    <property type="component" value="Unplaced contigs"/>
</dbReference>
<protein>
    <submittedName>
        <fullName evidence="2">Uncharacterized protein</fullName>
    </submittedName>
</protein>
<dbReference type="AlphaFoldDB" id="G2YMI5"/>
<dbReference type="EMBL" id="FQ790345">
    <property type="protein sequence ID" value="CCD52833.1"/>
    <property type="molecule type" value="Genomic_DNA"/>
</dbReference>
<proteinExistence type="predicted"/>
<dbReference type="HOGENOM" id="CLU_2542318_0_0_1"/>
<sequence length="83" mass="9541">MLPFRQTVLEKQLHVGAARGIHMYVCITKILVAKFYQMICSARTPEKTRNNDNWFDDRSPSSQCVNNLGIPTKKYPSSKLEQP</sequence>
<name>G2YMI5_BOTF4</name>
<accession>G2YMI5</accession>
<feature type="region of interest" description="Disordered" evidence="1">
    <location>
        <begin position="46"/>
        <end position="83"/>
    </location>
</feature>
<feature type="compositionally biased region" description="Basic and acidic residues" evidence="1">
    <location>
        <begin position="46"/>
        <end position="59"/>
    </location>
</feature>
<reference evidence="3" key="1">
    <citation type="journal article" date="2011" name="PLoS Genet.">
        <title>Genomic analysis of the necrotrophic fungal pathogens Sclerotinia sclerotiorum and Botrytis cinerea.</title>
        <authorList>
            <person name="Amselem J."/>
            <person name="Cuomo C.A."/>
            <person name="van Kan J.A."/>
            <person name="Viaud M."/>
            <person name="Benito E.P."/>
            <person name="Couloux A."/>
            <person name="Coutinho P.M."/>
            <person name="de Vries R.P."/>
            <person name="Dyer P.S."/>
            <person name="Fillinger S."/>
            <person name="Fournier E."/>
            <person name="Gout L."/>
            <person name="Hahn M."/>
            <person name="Kohn L."/>
            <person name="Lapalu N."/>
            <person name="Plummer K.M."/>
            <person name="Pradier J.M."/>
            <person name="Quevillon E."/>
            <person name="Sharon A."/>
            <person name="Simon A."/>
            <person name="ten Have A."/>
            <person name="Tudzynski B."/>
            <person name="Tudzynski P."/>
            <person name="Wincker P."/>
            <person name="Andrew M."/>
            <person name="Anthouard V."/>
            <person name="Beever R.E."/>
            <person name="Beffa R."/>
            <person name="Benoit I."/>
            <person name="Bouzid O."/>
            <person name="Brault B."/>
            <person name="Chen Z."/>
            <person name="Choquer M."/>
            <person name="Collemare J."/>
            <person name="Cotton P."/>
            <person name="Danchin E.G."/>
            <person name="Da Silva C."/>
            <person name="Gautier A."/>
            <person name="Giraud C."/>
            <person name="Giraud T."/>
            <person name="Gonzalez C."/>
            <person name="Grossetete S."/>
            <person name="Guldener U."/>
            <person name="Henrissat B."/>
            <person name="Howlett B.J."/>
            <person name="Kodira C."/>
            <person name="Kretschmer M."/>
            <person name="Lappartient A."/>
            <person name="Leroch M."/>
            <person name="Levis C."/>
            <person name="Mauceli E."/>
            <person name="Neuveglise C."/>
            <person name="Oeser B."/>
            <person name="Pearson M."/>
            <person name="Poulain J."/>
            <person name="Poussereau N."/>
            <person name="Quesneville H."/>
            <person name="Rascle C."/>
            <person name="Schumacher J."/>
            <person name="Segurens B."/>
            <person name="Sexton A."/>
            <person name="Silva E."/>
            <person name="Sirven C."/>
            <person name="Soanes D.M."/>
            <person name="Talbot N.J."/>
            <person name="Templeton M."/>
            <person name="Yandava C."/>
            <person name="Yarden O."/>
            <person name="Zeng Q."/>
            <person name="Rollins J.A."/>
            <person name="Lebrun M.H."/>
            <person name="Dickman M."/>
        </authorList>
    </citation>
    <scope>NUCLEOTIDE SEQUENCE [LARGE SCALE GENOMIC DNA]</scope>
    <source>
        <strain evidence="3">T4</strain>
    </source>
</reference>
<organism evidence="2 3">
    <name type="scientific">Botryotinia fuckeliana (strain T4)</name>
    <name type="common">Noble rot fungus</name>
    <name type="synonym">Botrytis cinerea</name>
    <dbReference type="NCBI Taxonomy" id="999810"/>
    <lineage>
        <taxon>Eukaryota</taxon>
        <taxon>Fungi</taxon>
        <taxon>Dikarya</taxon>
        <taxon>Ascomycota</taxon>
        <taxon>Pezizomycotina</taxon>
        <taxon>Leotiomycetes</taxon>
        <taxon>Helotiales</taxon>
        <taxon>Sclerotiniaceae</taxon>
        <taxon>Botrytis</taxon>
    </lineage>
</organism>
<evidence type="ECO:0000313" key="3">
    <source>
        <dbReference type="Proteomes" id="UP000008177"/>
    </source>
</evidence>
<evidence type="ECO:0000256" key="1">
    <source>
        <dbReference type="SAM" id="MobiDB-lite"/>
    </source>
</evidence>
<gene>
    <name evidence="2" type="ORF">BofuT4_uP137570.1</name>
</gene>